<proteinExistence type="predicted"/>
<keyword evidence="1" id="KW-0472">Membrane</keyword>
<dbReference type="RefSeq" id="WP_119315101.1">
    <property type="nucleotide sequence ID" value="NZ_QXDL01000075.1"/>
</dbReference>
<reference evidence="2 3" key="1">
    <citation type="submission" date="2018-08" db="EMBL/GenBank/DDBJ databases">
        <title>Meiothermus terrae DSM 26712 genome sequencing project.</title>
        <authorList>
            <person name="Da Costa M.S."/>
            <person name="Albuquerque L."/>
            <person name="Raposo P."/>
            <person name="Froufe H.J.C."/>
            <person name="Barroso C.S."/>
            <person name="Egas C."/>
        </authorList>
    </citation>
    <scope>NUCLEOTIDE SEQUENCE [LARGE SCALE GENOMIC DNA]</scope>
    <source>
        <strain evidence="2 3">DSM 26712</strain>
    </source>
</reference>
<evidence type="ECO:0000313" key="2">
    <source>
        <dbReference type="EMBL" id="RIH84361.1"/>
    </source>
</evidence>
<accession>A0A399EQE4</accession>
<name>A0A399EQE4_9DEIN</name>
<sequence>MNFTFLNLVGYALLAVAAFVLWRGSTSLSARLVSVGFLGLILWGMLGGDGAAEDNRFRGYREEAFQVSSRADCVGCSTGKREGVWFVRGTVLDGVMVLEAEQAVAYKVVWAGGGGVYLDGQPQAGGCFSRELAPQGIADLRFDGALQARLEVGPGLGC</sequence>
<evidence type="ECO:0000313" key="3">
    <source>
        <dbReference type="Proteomes" id="UP000265715"/>
    </source>
</evidence>
<dbReference type="EMBL" id="QXDL01000075">
    <property type="protein sequence ID" value="RIH84361.1"/>
    <property type="molecule type" value="Genomic_DNA"/>
</dbReference>
<evidence type="ECO:0000256" key="1">
    <source>
        <dbReference type="SAM" id="Phobius"/>
    </source>
</evidence>
<feature type="transmembrane region" description="Helical" evidence="1">
    <location>
        <begin position="28"/>
        <end position="48"/>
    </location>
</feature>
<keyword evidence="1" id="KW-1133">Transmembrane helix</keyword>
<protein>
    <submittedName>
        <fullName evidence="2">Uncharacterized protein</fullName>
    </submittedName>
</protein>
<comment type="caution">
    <text evidence="2">The sequence shown here is derived from an EMBL/GenBank/DDBJ whole genome shotgun (WGS) entry which is preliminary data.</text>
</comment>
<keyword evidence="1" id="KW-0812">Transmembrane</keyword>
<feature type="transmembrane region" description="Helical" evidence="1">
    <location>
        <begin position="5"/>
        <end position="22"/>
    </location>
</feature>
<organism evidence="2 3">
    <name type="scientific">Calidithermus terrae</name>
    <dbReference type="NCBI Taxonomy" id="1408545"/>
    <lineage>
        <taxon>Bacteria</taxon>
        <taxon>Thermotogati</taxon>
        <taxon>Deinococcota</taxon>
        <taxon>Deinococci</taxon>
        <taxon>Thermales</taxon>
        <taxon>Thermaceae</taxon>
        <taxon>Calidithermus</taxon>
    </lineage>
</organism>
<keyword evidence="3" id="KW-1185">Reference proteome</keyword>
<gene>
    <name evidence="2" type="ORF">Mterra_02005</name>
</gene>
<dbReference type="Proteomes" id="UP000265715">
    <property type="component" value="Unassembled WGS sequence"/>
</dbReference>
<dbReference type="OrthoDB" id="9906679at2"/>
<dbReference type="AlphaFoldDB" id="A0A399EQE4"/>